<proteinExistence type="predicted"/>
<keyword evidence="3" id="KW-0732">Signal</keyword>
<accession>A0A1S3FZC1</accession>
<keyword evidence="2" id="KW-1133">Transmembrane helix</keyword>
<evidence type="ECO:0000313" key="4">
    <source>
        <dbReference type="Proteomes" id="UP000081671"/>
    </source>
</evidence>
<keyword evidence="2" id="KW-0472">Membrane</keyword>
<dbReference type="OrthoDB" id="9837811at2759"/>
<dbReference type="PANTHER" id="PTHR37340:SF1">
    <property type="entry name" value="GENE 7073-RELATED"/>
    <property type="match status" value="1"/>
</dbReference>
<feature type="transmembrane region" description="Helical" evidence="2">
    <location>
        <begin position="49"/>
        <end position="70"/>
    </location>
</feature>
<reference evidence="5" key="1">
    <citation type="submission" date="2025-08" db="UniProtKB">
        <authorList>
            <consortium name="RefSeq"/>
        </authorList>
    </citation>
    <scope>IDENTIFICATION</scope>
    <source>
        <tissue evidence="5">Kidney</tissue>
    </source>
</reference>
<evidence type="ECO:0000313" key="5">
    <source>
        <dbReference type="RefSeq" id="XP_012881389.1"/>
    </source>
</evidence>
<gene>
    <name evidence="5" type="primary">LOC105992855</name>
</gene>
<dbReference type="InParanoid" id="A0A1S3FZC1"/>
<feature type="compositionally biased region" description="Basic residues" evidence="1">
    <location>
        <begin position="242"/>
        <end position="258"/>
    </location>
</feature>
<protein>
    <submittedName>
        <fullName evidence="5">Uncharacterized protein CXorf66 homolog</fullName>
    </submittedName>
</protein>
<dbReference type="KEGG" id="dord:105992855"/>
<evidence type="ECO:0000256" key="3">
    <source>
        <dbReference type="SAM" id="SignalP"/>
    </source>
</evidence>
<feature type="chain" id="PRO_5010302666" evidence="3">
    <location>
        <begin position="18"/>
        <end position="371"/>
    </location>
</feature>
<dbReference type="RefSeq" id="XP_012881389.1">
    <property type="nucleotide sequence ID" value="XM_013025935.1"/>
</dbReference>
<dbReference type="Proteomes" id="UP000081671">
    <property type="component" value="Unplaced"/>
</dbReference>
<name>A0A1S3FZC1_DIPOR</name>
<organism evidence="4 5">
    <name type="scientific">Dipodomys ordii</name>
    <name type="common">Ord's kangaroo rat</name>
    <dbReference type="NCBI Taxonomy" id="10020"/>
    <lineage>
        <taxon>Eukaryota</taxon>
        <taxon>Metazoa</taxon>
        <taxon>Chordata</taxon>
        <taxon>Craniata</taxon>
        <taxon>Vertebrata</taxon>
        <taxon>Euteleostomi</taxon>
        <taxon>Mammalia</taxon>
        <taxon>Eutheria</taxon>
        <taxon>Euarchontoglires</taxon>
        <taxon>Glires</taxon>
        <taxon>Rodentia</taxon>
        <taxon>Castorimorpha</taxon>
        <taxon>Heteromyidae</taxon>
        <taxon>Dipodomyinae</taxon>
        <taxon>Dipodomys</taxon>
    </lineage>
</organism>
<dbReference type="GeneID" id="105992855"/>
<dbReference type="PANTHER" id="PTHR37340">
    <property type="entry name" value="GENE 7073-RELATED"/>
    <property type="match status" value="1"/>
</dbReference>
<dbReference type="InterPro" id="IPR038873">
    <property type="entry name" value="CXorf66"/>
</dbReference>
<feature type="signal peptide" evidence="3">
    <location>
        <begin position="1"/>
        <end position="17"/>
    </location>
</feature>
<evidence type="ECO:0000256" key="1">
    <source>
        <dbReference type="SAM" id="MobiDB-lite"/>
    </source>
</evidence>
<keyword evidence="4" id="KW-1185">Reference proteome</keyword>
<dbReference type="AlphaFoldDB" id="A0A1S3FZC1"/>
<evidence type="ECO:0000256" key="2">
    <source>
        <dbReference type="SAM" id="Phobius"/>
    </source>
</evidence>
<feature type="region of interest" description="Disordered" evidence="1">
    <location>
        <begin position="240"/>
        <end position="263"/>
    </location>
</feature>
<keyword evidence="2" id="KW-0812">Transmembrane</keyword>
<feature type="region of interest" description="Disordered" evidence="1">
    <location>
        <begin position="163"/>
        <end position="192"/>
    </location>
</feature>
<sequence>MNLYILLLFLSIWTINCSDTNQSDAVSYTGTESSMPMPSKMDDFRKRLLIFIIGIMIIAFVFTCFCFLHYNCMVDDAVSSDMENRPGISAMSSYQSKILADDFKITNSYSLERYLMMSAGEMFSPLPSAEILSPPNSNEKIIAFPCPENISIPCCAEILNRPPSDKISSKSSKKSSRSHHLEKAHRTQSLENLPSIHKVDSSVYPYKPFELPPVTKPHSSTRSIKLPCLTHSRNQILSCKPSKSRKSAKSRKRFHPKKSSVQNAAKLSQPLLSKRCQCFKERCLVCNPSSELLINNISAAMKKNTLNFYVSSKRQYYSIFYPEVDSNNESYQEIMSNDDSMMYDSDDSDAEIIILCNINRDEVFPKRSRNV</sequence>